<keyword evidence="1" id="KW-0732">Signal</keyword>
<evidence type="ECO:0000313" key="3">
    <source>
        <dbReference type="EMBL" id="SES90394.1"/>
    </source>
</evidence>
<sequence length="425" mass="48673">MKSYRQYGRIRVMVLVLVFLCMVMEPVMGIGAKKISNSTENSQAVNKNELRGVWISYLEFANAQVSKMSKSTFCSYIDTMFDKCKELKMNTVVVQVRPSGDAMYPSKYYPWSSYISGEQGKALAYDPLSYMVASAHRRGLRFYAWVNPYRVSAVSTDITKLAVDNQARKWRTSKDKGLKRNVLTYHNQLYYNPAKNEVRTLIVNGVKEIVRNYAVDGIVFDDYFYPDLGQSYKSNFDAVEYKNYCAACKQKGKTYKSITEWRRSNVSGLLKRVKSASKAIRKSVQFGVSPQGNIDNLYLSNANYCDVKRWMKSSGFIDFICPQIYWSTSNPSRPYNKAVEEWASFKTNKVKFYVALAVYKAGLSKQEASRLSPADMRWCKADTNLKEQVVNGRKIGKAEGFMFYRYDNLVSSKACSEKKNLLSVL</sequence>
<feature type="domain" description="Glycosyl hydrolase-like 10" evidence="2">
    <location>
        <begin position="49"/>
        <end position="364"/>
    </location>
</feature>
<dbReference type="AlphaFoldDB" id="A0A1I0A8A1"/>
<organism evidence="3 4">
    <name type="scientific">[Clostridium] polysaccharolyticum</name>
    <dbReference type="NCBI Taxonomy" id="29364"/>
    <lineage>
        <taxon>Bacteria</taxon>
        <taxon>Bacillati</taxon>
        <taxon>Bacillota</taxon>
        <taxon>Clostridia</taxon>
        <taxon>Lachnospirales</taxon>
        <taxon>Lachnospiraceae</taxon>
    </lineage>
</organism>
<dbReference type="Proteomes" id="UP000199800">
    <property type="component" value="Unassembled WGS sequence"/>
</dbReference>
<keyword evidence="3" id="KW-0449">Lipoprotein</keyword>
<gene>
    <name evidence="3" type="ORF">SAMN04487772_10515</name>
</gene>
<dbReference type="InterPro" id="IPR003790">
    <property type="entry name" value="GHL10"/>
</dbReference>
<dbReference type="InterPro" id="IPR052177">
    <property type="entry name" value="Divisome_Glycosyl_Hydrolase"/>
</dbReference>
<keyword evidence="4" id="KW-1185">Reference proteome</keyword>
<evidence type="ECO:0000313" key="4">
    <source>
        <dbReference type="Proteomes" id="UP000199800"/>
    </source>
</evidence>
<dbReference type="OrthoDB" id="43070at2"/>
<reference evidence="3 4" key="1">
    <citation type="submission" date="2016-10" db="EMBL/GenBank/DDBJ databases">
        <authorList>
            <person name="de Groot N.N."/>
        </authorList>
    </citation>
    <scope>NUCLEOTIDE SEQUENCE [LARGE SCALE GENOMIC DNA]</scope>
    <source>
        <strain evidence="3 4">DSM 1801</strain>
    </source>
</reference>
<dbReference type="Pfam" id="PF02638">
    <property type="entry name" value="GHL10"/>
    <property type="match status" value="1"/>
</dbReference>
<dbReference type="PANTHER" id="PTHR43405">
    <property type="entry name" value="GLYCOSYL HYDROLASE DIGH"/>
    <property type="match status" value="1"/>
</dbReference>
<name>A0A1I0A8A1_9FIRM</name>
<accession>A0A1I0A8A1</accession>
<protein>
    <submittedName>
        <fullName evidence="3">Uncharacterized lipoprotein YddW, UPF0748 family</fullName>
    </submittedName>
</protein>
<evidence type="ECO:0000256" key="1">
    <source>
        <dbReference type="ARBA" id="ARBA00022729"/>
    </source>
</evidence>
<dbReference type="Gene3D" id="3.20.20.80">
    <property type="entry name" value="Glycosidases"/>
    <property type="match status" value="1"/>
</dbReference>
<dbReference type="InterPro" id="IPR017853">
    <property type="entry name" value="GH"/>
</dbReference>
<proteinExistence type="predicted"/>
<dbReference type="RefSeq" id="WP_092476861.1">
    <property type="nucleotide sequence ID" value="NZ_FOHN01000005.1"/>
</dbReference>
<dbReference type="STRING" id="29364.SAMN04487772_10515"/>
<dbReference type="PANTHER" id="PTHR43405:SF1">
    <property type="entry name" value="GLYCOSYL HYDROLASE DIGH"/>
    <property type="match status" value="1"/>
</dbReference>
<dbReference type="EMBL" id="FOHN01000005">
    <property type="protein sequence ID" value="SES90394.1"/>
    <property type="molecule type" value="Genomic_DNA"/>
</dbReference>
<dbReference type="SUPFAM" id="SSF51445">
    <property type="entry name" value="(Trans)glycosidases"/>
    <property type="match status" value="1"/>
</dbReference>
<evidence type="ECO:0000259" key="2">
    <source>
        <dbReference type="Pfam" id="PF02638"/>
    </source>
</evidence>